<sequence length="359" mass="39139">MKKYSFDMKKAIAAAVLGTTMIAAAGCGSSGTENSSGNGGNGSGESGGNGEGSSQETTEMVAATINPEGSLLANALQALADEIETRSDGAIEFQVATGGQLGNASSLYQSVISGDIDMIYSDSGWFSEHHPEFDALGTNYLFEGEEHYKEVVNSEDSLQYFEDLLVEEPGLKTVMYAGGLERNIISTFPIESIEDLQGKTMRSKNESTELEWWRNLGANPTAVAFDEVYTALQTGVVEGSQNSMDAMIEQRFGEVADYVARTQHNLTLGFVVMNNEQFDSLDSEMQDVVMNAAQDVQEEYINKAFEKSEEDVQTLKDEFGVEFTNPDREAFIEASRQQLQAIAEEHGIQDEIDEIFGTQ</sequence>
<evidence type="ECO:0000313" key="5">
    <source>
        <dbReference type="Proteomes" id="UP001597520"/>
    </source>
</evidence>
<evidence type="ECO:0000256" key="3">
    <source>
        <dbReference type="SAM" id="SignalP"/>
    </source>
</evidence>
<dbReference type="Proteomes" id="UP001597520">
    <property type="component" value="Unassembled WGS sequence"/>
</dbReference>
<dbReference type="PROSITE" id="PS51257">
    <property type="entry name" value="PROKAR_LIPOPROTEIN"/>
    <property type="match status" value="1"/>
</dbReference>
<dbReference type="EMBL" id="JBHUML010000003">
    <property type="protein sequence ID" value="MFD2706259.1"/>
    <property type="molecule type" value="Genomic_DNA"/>
</dbReference>
<name>A0ABW5T4F7_9BACI</name>
<keyword evidence="1 3" id="KW-0732">Signal</keyword>
<dbReference type="NCBIfam" id="NF037995">
    <property type="entry name" value="TRAP_S1"/>
    <property type="match status" value="1"/>
</dbReference>
<evidence type="ECO:0000313" key="4">
    <source>
        <dbReference type="EMBL" id="MFD2706259.1"/>
    </source>
</evidence>
<dbReference type="SUPFAM" id="SSF53850">
    <property type="entry name" value="Periplasmic binding protein-like II"/>
    <property type="match status" value="1"/>
</dbReference>
<dbReference type="InterPro" id="IPR038404">
    <property type="entry name" value="TRAP_DctP_sf"/>
</dbReference>
<feature type="chain" id="PRO_5045262003" evidence="3">
    <location>
        <begin position="26"/>
        <end position="359"/>
    </location>
</feature>
<accession>A0ABW5T4F7</accession>
<dbReference type="InterPro" id="IPR018389">
    <property type="entry name" value="DctP_fam"/>
</dbReference>
<feature type="signal peptide" evidence="3">
    <location>
        <begin position="1"/>
        <end position="25"/>
    </location>
</feature>
<feature type="region of interest" description="Disordered" evidence="2">
    <location>
        <begin position="29"/>
        <end position="57"/>
    </location>
</feature>
<keyword evidence="5" id="KW-1185">Reference proteome</keyword>
<dbReference type="CDD" id="cd13603">
    <property type="entry name" value="PBP2_TRAP_Siap_TeaA_like"/>
    <property type="match status" value="1"/>
</dbReference>
<protein>
    <submittedName>
        <fullName evidence="4">TRAP transporter substrate-binding protein</fullName>
    </submittedName>
</protein>
<reference evidence="5" key="1">
    <citation type="journal article" date="2019" name="Int. J. Syst. Evol. Microbiol.">
        <title>The Global Catalogue of Microorganisms (GCM) 10K type strain sequencing project: providing services to taxonomists for standard genome sequencing and annotation.</title>
        <authorList>
            <consortium name="The Broad Institute Genomics Platform"/>
            <consortium name="The Broad Institute Genome Sequencing Center for Infectious Disease"/>
            <person name="Wu L."/>
            <person name="Ma J."/>
        </authorList>
    </citation>
    <scope>NUCLEOTIDE SEQUENCE [LARGE SCALE GENOMIC DNA]</scope>
    <source>
        <strain evidence="5">KCTC 33792</strain>
    </source>
</reference>
<comment type="caution">
    <text evidence="4">The sequence shown here is derived from an EMBL/GenBank/DDBJ whole genome shotgun (WGS) entry which is preliminary data.</text>
</comment>
<dbReference type="Gene3D" id="3.40.190.170">
    <property type="entry name" value="Bacterial extracellular solute-binding protein, family 7"/>
    <property type="match status" value="1"/>
</dbReference>
<dbReference type="PANTHER" id="PTHR33376:SF4">
    <property type="entry name" value="SIALIC ACID-BINDING PERIPLASMIC PROTEIN SIAP"/>
    <property type="match status" value="1"/>
</dbReference>
<evidence type="ECO:0000256" key="1">
    <source>
        <dbReference type="ARBA" id="ARBA00022729"/>
    </source>
</evidence>
<feature type="compositionally biased region" description="Gly residues" evidence="2">
    <location>
        <begin position="37"/>
        <end position="51"/>
    </location>
</feature>
<proteinExistence type="predicted"/>
<dbReference type="RefSeq" id="WP_380713560.1">
    <property type="nucleotide sequence ID" value="NZ_JBHUML010000003.1"/>
</dbReference>
<dbReference type="PANTHER" id="PTHR33376">
    <property type="match status" value="1"/>
</dbReference>
<evidence type="ECO:0000256" key="2">
    <source>
        <dbReference type="SAM" id="MobiDB-lite"/>
    </source>
</evidence>
<dbReference type="Pfam" id="PF03480">
    <property type="entry name" value="DctP"/>
    <property type="match status" value="1"/>
</dbReference>
<organism evidence="4 5">
    <name type="scientific">Salibacterium lacus</name>
    <dbReference type="NCBI Taxonomy" id="1898109"/>
    <lineage>
        <taxon>Bacteria</taxon>
        <taxon>Bacillati</taxon>
        <taxon>Bacillota</taxon>
        <taxon>Bacilli</taxon>
        <taxon>Bacillales</taxon>
        <taxon>Bacillaceae</taxon>
    </lineage>
</organism>
<gene>
    <name evidence="4" type="ORF">ACFSUB_12355</name>
</gene>